<comment type="cofactor">
    <cofactor evidence="1">
        <name>FAD</name>
        <dbReference type="ChEBI" id="CHEBI:57692"/>
    </cofactor>
</comment>
<proteinExistence type="inferred from homology"/>
<keyword evidence="7" id="KW-0503">Monooxygenase</keyword>
<evidence type="ECO:0000256" key="1">
    <source>
        <dbReference type="ARBA" id="ARBA00001974"/>
    </source>
</evidence>
<evidence type="ECO:0000256" key="4">
    <source>
        <dbReference type="ARBA" id="ARBA00022827"/>
    </source>
</evidence>
<accession>A0AAN8EIN6</accession>
<dbReference type="GO" id="GO:0004497">
    <property type="term" value="F:monooxygenase activity"/>
    <property type="evidence" value="ECO:0007669"/>
    <property type="project" value="UniProtKB-KW"/>
</dbReference>
<evidence type="ECO:0000256" key="7">
    <source>
        <dbReference type="ARBA" id="ARBA00023033"/>
    </source>
</evidence>
<keyword evidence="5" id="KW-0521">NADP</keyword>
<dbReference type="Gene3D" id="3.50.50.60">
    <property type="entry name" value="FAD/NAD(P)-binding domain"/>
    <property type="match status" value="3"/>
</dbReference>
<gene>
    <name evidence="9" type="ORF">OHC33_011012</name>
</gene>
<dbReference type="EMBL" id="JAKLMC020000057">
    <property type="protein sequence ID" value="KAK5947971.1"/>
    <property type="molecule type" value="Genomic_DNA"/>
</dbReference>
<dbReference type="PANTHER" id="PTHR43098:SF3">
    <property type="entry name" value="L-ORNITHINE N(5)-MONOOXYGENASE-RELATED"/>
    <property type="match status" value="1"/>
</dbReference>
<evidence type="ECO:0000256" key="5">
    <source>
        <dbReference type="ARBA" id="ARBA00022857"/>
    </source>
</evidence>
<feature type="domain" description="FAD/NAD(P)-binding" evidence="8">
    <location>
        <begin position="14"/>
        <end position="233"/>
    </location>
</feature>
<dbReference type="InterPro" id="IPR050775">
    <property type="entry name" value="FAD-binding_Monooxygenases"/>
</dbReference>
<dbReference type="SUPFAM" id="SSF51905">
    <property type="entry name" value="FAD/NAD(P)-binding domain"/>
    <property type="match status" value="2"/>
</dbReference>
<dbReference type="InterPro" id="IPR036188">
    <property type="entry name" value="FAD/NAD-bd_sf"/>
</dbReference>
<keyword evidence="4" id="KW-0274">FAD</keyword>
<evidence type="ECO:0000259" key="8">
    <source>
        <dbReference type="Pfam" id="PF07992"/>
    </source>
</evidence>
<keyword evidence="10" id="KW-1185">Reference proteome</keyword>
<dbReference type="PRINTS" id="PR00411">
    <property type="entry name" value="PNDRDTASEI"/>
</dbReference>
<dbReference type="InterPro" id="IPR023753">
    <property type="entry name" value="FAD/NAD-binding_dom"/>
</dbReference>
<evidence type="ECO:0000256" key="6">
    <source>
        <dbReference type="ARBA" id="ARBA00023002"/>
    </source>
</evidence>
<comment type="similarity">
    <text evidence="2">Belongs to the FAD-binding monooxygenase family.</text>
</comment>
<dbReference type="PANTHER" id="PTHR43098">
    <property type="entry name" value="L-ORNITHINE N(5)-MONOOXYGENASE-RELATED"/>
    <property type="match status" value="1"/>
</dbReference>
<dbReference type="Proteomes" id="UP001316803">
    <property type="component" value="Unassembled WGS sequence"/>
</dbReference>
<protein>
    <recommendedName>
        <fullName evidence="8">FAD/NAD(P)-binding domain-containing protein</fullName>
    </recommendedName>
</protein>
<name>A0AAN8EIN6_9EURO</name>
<reference evidence="9 10" key="1">
    <citation type="submission" date="2022-12" db="EMBL/GenBank/DDBJ databases">
        <title>Genomic features and morphological characterization of a novel Knufia sp. strain isolated from spacecraft assembly facility.</title>
        <authorList>
            <person name="Teixeira M."/>
            <person name="Chander A.M."/>
            <person name="Stajich J.E."/>
            <person name="Venkateswaran K."/>
        </authorList>
    </citation>
    <scope>NUCLEOTIDE SEQUENCE [LARGE SCALE GENOMIC DNA]</scope>
    <source>
        <strain evidence="9 10">FJI-L2-BK-P2</strain>
    </source>
</reference>
<organism evidence="9 10">
    <name type="scientific">Knufia fluminis</name>
    <dbReference type="NCBI Taxonomy" id="191047"/>
    <lineage>
        <taxon>Eukaryota</taxon>
        <taxon>Fungi</taxon>
        <taxon>Dikarya</taxon>
        <taxon>Ascomycota</taxon>
        <taxon>Pezizomycotina</taxon>
        <taxon>Eurotiomycetes</taxon>
        <taxon>Chaetothyriomycetidae</taxon>
        <taxon>Chaetothyriales</taxon>
        <taxon>Trichomeriaceae</taxon>
        <taxon>Knufia</taxon>
    </lineage>
</organism>
<dbReference type="Pfam" id="PF07992">
    <property type="entry name" value="Pyr_redox_2"/>
    <property type="match status" value="1"/>
</dbReference>
<evidence type="ECO:0000313" key="10">
    <source>
        <dbReference type="Proteomes" id="UP001316803"/>
    </source>
</evidence>
<keyword evidence="6" id="KW-0560">Oxidoreductase</keyword>
<dbReference type="AlphaFoldDB" id="A0AAN8EIN6"/>
<evidence type="ECO:0000313" key="9">
    <source>
        <dbReference type="EMBL" id="KAK5947971.1"/>
    </source>
</evidence>
<evidence type="ECO:0000256" key="2">
    <source>
        <dbReference type="ARBA" id="ARBA00010139"/>
    </source>
</evidence>
<sequence>MAATNGESKSFHTEVLIIGGGMGGVYGLHRLRQEGYQVKVVEAGSYFGGVWHWNRYPGARVDSECPLYQLSIPEVWKGWTWSERFPGHEELRKYYKYCDEVLDLSKDTIFNTIIEGVEWKDGQWKCNVRNGGVITCKYLMLCTGSSYKKHFPDFPNLDKFKGQLVHSATYPDGGIDVKGKKVAVVGNGATGVQVVQELGKQDCDLTVFIRTPNTAFPMVQRKMTAEEQDCLKQFYKLILEGGRHTRSGFPNNVWKEGWYDLTPEQRLQRMEEGWKLGGFSFFLSTPREFLVDKEVNAAFYDFWKEKVRARVSDPEKREIIAPYKQEHYFGTKRPSLEQDYYEVLDRPNVKLVNLKRTPIEGFTETGIKTDVLHEFDVVILCTGYDSMTGSLMDLYIKDKDGKLLQEKWQKGVETHLGLMIHKMPNMFMVYSPQAPTGESNRSPSFVITPANSPKALSNGPPVVESQIEWIIKAMSKMRKEGIEELDAEDESAKKWRQAIQDLNNKTLYPLENSWYMGANIPGKVREQLNYIGGVDMYNKEIHEALDGWAGFQLTKGQAVSVK</sequence>
<keyword evidence="3" id="KW-0285">Flavoprotein</keyword>
<evidence type="ECO:0000256" key="3">
    <source>
        <dbReference type="ARBA" id="ARBA00022630"/>
    </source>
</evidence>
<comment type="caution">
    <text evidence="9">The sequence shown here is derived from an EMBL/GenBank/DDBJ whole genome shotgun (WGS) entry which is preliminary data.</text>
</comment>